<comment type="caution">
    <text evidence="2">The sequence shown here is derived from an EMBL/GenBank/DDBJ whole genome shotgun (WGS) entry which is preliminary data.</text>
</comment>
<feature type="compositionally biased region" description="Polar residues" evidence="1">
    <location>
        <begin position="54"/>
        <end position="64"/>
    </location>
</feature>
<accession>A0AAV7KSU5</accession>
<proteinExistence type="predicted"/>
<evidence type="ECO:0000256" key="1">
    <source>
        <dbReference type="SAM" id="MobiDB-lite"/>
    </source>
</evidence>
<dbReference type="EMBL" id="JANPWB010000016">
    <property type="protein sequence ID" value="KAJ1081772.1"/>
    <property type="molecule type" value="Genomic_DNA"/>
</dbReference>
<sequence length="111" mass="12500">MSECQRIWAQMPSDLRHALLSSSEQYTGQQCSLVPVHTELQSARSTRAHKAWKQCQTGQSSRASRSVLDTEYIGRTEQQSARNTRSCRKCAQRGSGAFRSVQTQQLESSVH</sequence>
<dbReference type="Proteomes" id="UP001066276">
    <property type="component" value="Chromosome 12"/>
</dbReference>
<gene>
    <name evidence="2" type="ORF">NDU88_001947</name>
</gene>
<feature type="region of interest" description="Disordered" evidence="1">
    <location>
        <begin position="51"/>
        <end position="87"/>
    </location>
</feature>
<evidence type="ECO:0000313" key="3">
    <source>
        <dbReference type="Proteomes" id="UP001066276"/>
    </source>
</evidence>
<evidence type="ECO:0000313" key="2">
    <source>
        <dbReference type="EMBL" id="KAJ1081772.1"/>
    </source>
</evidence>
<keyword evidence="3" id="KW-1185">Reference proteome</keyword>
<dbReference type="AlphaFoldDB" id="A0AAV7KSU5"/>
<protein>
    <submittedName>
        <fullName evidence="2">Uncharacterized protein</fullName>
    </submittedName>
</protein>
<name>A0AAV7KSU5_PLEWA</name>
<organism evidence="2 3">
    <name type="scientific">Pleurodeles waltl</name>
    <name type="common">Iberian ribbed newt</name>
    <dbReference type="NCBI Taxonomy" id="8319"/>
    <lineage>
        <taxon>Eukaryota</taxon>
        <taxon>Metazoa</taxon>
        <taxon>Chordata</taxon>
        <taxon>Craniata</taxon>
        <taxon>Vertebrata</taxon>
        <taxon>Euteleostomi</taxon>
        <taxon>Amphibia</taxon>
        <taxon>Batrachia</taxon>
        <taxon>Caudata</taxon>
        <taxon>Salamandroidea</taxon>
        <taxon>Salamandridae</taxon>
        <taxon>Pleurodelinae</taxon>
        <taxon>Pleurodeles</taxon>
    </lineage>
</organism>
<reference evidence="2" key="1">
    <citation type="journal article" date="2022" name="bioRxiv">
        <title>Sequencing and chromosome-scale assembly of the giantPleurodeles waltlgenome.</title>
        <authorList>
            <person name="Brown T."/>
            <person name="Elewa A."/>
            <person name="Iarovenko S."/>
            <person name="Subramanian E."/>
            <person name="Araus A.J."/>
            <person name="Petzold A."/>
            <person name="Susuki M."/>
            <person name="Suzuki K.-i.T."/>
            <person name="Hayashi T."/>
            <person name="Toyoda A."/>
            <person name="Oliveira C."/>
            <person name="Osipova E."/>
            <person name="Leigh N.D."/>
            <person name="Simon A."/>
            <person name="Yun M.H."/>
        </authorList>
    </citation>
    <scope>NUCLEOTIDE SEQUENCE</scope>
    <source>
        <strain evidence="2">20211129_DDA</strain>
        <tissue evidence="2">Liver</tissue>
    </source>
</reference>